<dbReference type="SMART" id="SM00129">
    <property type="entry name" value="KISc"/>
    <property type="match status" value="1"/>
</dbReference>
<feature type="domain" description="Kinesin motor" evidence="9">
    <location>
        <begin position="90"/>
        <end position="505"/>
    </location>
</feature>
<feature type="compositionally biased region" description="Basic and acidic residues" evidence="8">
    <location>
        <begin position="813"/>
        <end position="823"/>
    </location>
</feature>
<evidence type="ECO:0000256" key="8">
    <source>
        <dbReference type="SAM" id="MobiDB-lite"/>
    </source>
</evidence>
<keyword evidence="3 6" id="KW-0547">Nucleotide-binding</keyword>
<feature type="compositionally biased region" description="Polar residues" evidence="8">
    <location>
        <begin position="375"/>
        <end position="385"/>
    </location>
</feature>
<gene>
    <name evidence="10" type="ORF">G6F64_009905</name>
</gene>
<dbReference type="InterPro" id="IPR001752">
    <property type="entry name" value="Kinesin_motor_dom"/>
</dbReference>
<protein>
    <recommendedName>
        <fullName evidence="9">Kinesin motor domain-containing protein</fullName>
    </recommendedName>
</protein>
<dbReference type="Pfam" id="PF00225">
    <property type="entry name" value="Kinesin"/>
    <property type="match status" value="1"/>
</dbReference>
<feature type="region of interest" description="Disordered" evidence="8">
    <location>
        <begin position="215"/>
        <end position="255"/>
    </location>
</feature>
<keyword evidence="11" id="KW-1185">Reference proteome</keyword>
<reference evidence="10" key="1">
    <citation type="journal article" date="2020" name="Microb. Genom.">
        <title>Genetic diversity of clinical and environmental Mucorales isolates obtained from an investigation of mucormycosis cases among solid organ transplant recipients.</title>
        <authorList>
            <person name="Nguyen M.H."/>
            <person name="Kaul D."/>
            <person name="Muto C."/>
            <person name="Cheng S.J."/>
            <person name="Richter R.A."/>
            <person name="Bruno V.M."/>
            <person name="Liu G."/>
            <person name="Beyhan S."/>
            <person name="Sundermann A.J."/>
            <person name="Mounaud S."/>
            <person name="Pasculle A.W."/>
            <person name="Nierman W.C."/>
            <person name="Driscoll E."/>
            <person name="Cumbie R."/>
            <person name="Clancy C.J."/>
            <person name="Dupont C.L."/>
        </authorList>
    </citation>
    <scope>NUCLEOTIDE SEQUENCE</scope>
    <source>
        <strain evidence="10">GL11</strain>
    </source>
</reference>
<comment type="subcellular location">
    <subcellularLocation>
        <location evidence="1">Cytoplasm</location>
    </subcellularLocation>
</comment>
<evidence type="ECO:0000256" key="3">
    <source>
        <dbReference type="ARBA" id="ARBA00022741"/>
    </source>
</evidence>
<comment type="similarity">
    <text evidence="6">Belongs to the TRAFAC class myosin-kinesin ATPase superfamily. Kinesin family.</text>
</comment>
<dbReference type="SUPFAM" id="SSF52540">
    <property type="entry name" value="P-loop containing nucleoside triphosphate hydrolases"/>
    <property type="match status" value="1"/>
</dbReference>
<dbReference type="GO" id="GO:0007052">
    <property type="term" value="P:mitotic spindle organization"/>
    <property type="evidence" value="ECO:0007669"/>
    <property type="project" value="TreeGrafter"/>
</dbReference>
<evidence type="ECO:0000256" key="6">
    <source>
        <dbReference type="PROSITE-ProRule" id="PRU00283"/>
    </source>
</evidence>
<dbReference type="InterPro" id="IPR019821">
    <property type="entry name" value="Kinesin_motor_CS"/>
</dbReference>
<dbReference type="GO" id="GO:0005524">
    <property type="term" value="F:ATP binding"/>
    <property type="evidence" value="ECO:0007669"/>
    <property type="project" value="UniProtKB-UniRule"/>
</dbReference>
<feature type="compositionally biased region" description="Polar residues" evidence="8">
    <location>
        <begin position="840"/>
        <end position="850"/>
    </location>
</feature>
<keyword evidence="2" id="KW-0963">Cytoplasm</keyword>
<dbReference type="GO" id="GO:0005737">
    <property type="term" value="C:cytoplasm"/>
    <property type="evidence" value="ECO:0007669"/>
    <property type="project" value="UniProtKB-SubCell"/>
</dbReference>
<dbReference type="PANTHER" id="PTHR47969:SF15">
    <property type="entry name" value="CHROMOSOME-ASSOCIATED KINESIN KIF4A-RELATED"/>
    <property type="match status" value="1"/>
</dbReference>
<dbReference type="InterPro" id="IPR027417">
    <property type="entry name" value="P-loop_NTPase"/>
</dbReference>
<dbReference type="PANTHER" id="PTHR47969">
    <property type="entry name" value="CHROMOSOME-ASSOCIATED KINESIN KIF4A-RELATED"/>
    <property type="match status" value="1"/>
</dbReference>
<dbReference type="GO" id="GO:0051231">
    <property type="term" value="P:spindle elongation"/>
    <property type="evidence" value="ECO:0007669"/>
    <property type="project" value="TreeGrafter"/>
</dbReference>
<sequence>MLDANRVITSAAVLTFCNRVDEMKGNYVVKKRKVYVQFDQELIQIWPEYKTDTSFQRWRVKLALQYMLIALDLYDFHVIYVSRGKVRLNACSEALRIRPLTDRDRAQPRFANLANDDVLKAQDKTVQVVSQNKYFTFDHVFGTTSTQEDIFKAVGDNMIRKFIEGYNITILAYGQTSSGKTYTMGTAAIHHSQDQGIVPRSMSLLFDLLQNNHQDNTRPSSPALSVSSSSSTSRLKTSSRSSVTHPFLSQPYNSRPTHKHTVTVSFIEIYNEELHDLLNSAPPEESPPITIREDTKGNIYWTGVKEVQVQSAEDVLYYLDQGTQNRATGATDMNEKSSRSHAIFSVTLRQEKLMSGSEPKRSTSSSSRPASSLSNRTRSSHTPKPQQQSSSDSDEWMITVSKFHFVDLAGSERLKRTAAEGDRRKEGININAGLLALGNVISALASDASKKKMHIPYRDSKLTRLLQDSLGGNATTLMIACVSPAEYNLAETLNTLQYANRARNIKNRSEKNEVEEWMTTDNIELLRSLIGKLKHELRYLKSVKAVKMEEDSDEDGQLEQRLLIADLQRQVEELDGEATVTRERNRVVEKELQHLRMLEPSKKTVDFQHLVEPVIEEYEKSISNLESQLALTKAALSYSDIGFEEQLAKIQHLEGVVKSQEQTVEDLKSRLTKVLEREQSNESYILELETKLMASAKETSRDQEMLNDLRARITKLKETDENAEQYIHDLEQRLALGEAENKKMQKHIEALEAKMEAKERTNLELLKRLKAQAASSANEKLRVKELDQVHDKLAMVEKERDLLKQEIEQWKELERKSEERSDAVRSTPTRPDRPRSQPSMTSSGSHQTNLADEKETGSSAAAFSLMQAEAKLKEESDRAERLERTLDRLQMDHQETLKELDEALQRYHEALEQLDFMDASRSSSTTHEEDVTLDLSKEISIAKEVQEKQEYLSQITRLQEQLGLQEKELRTAVMIVQQELETTKKQLDFETERRVRAEREAKETAESLERQIQQLTQDVREREDEMGRLRDRLGKEAIEWQRRLEASDGSLESCQRQLAESLARLTELKAAHEEGIHSQRTLQQQSAEKIQAIQHDLQQKIDRLEDSLEQVTQEKEMLSDQFKEKTREERMEVERDYEALLEQRSEKERKRLLELEEKVDGLERDRERMAREVKRLERELKVRDEGHGQLKTEYDRLKDEMKEVESKWISVRTCSESDQALVKGLREQLAEEDKERIEEKIKEMMLENERLRRQREEDEEIQLAMDEECEKLKKEKEEMRSRMNGLELKEDELQRTIVDQQEKMERLEAKIARWDEKKEMEIKERLEKETRTREEGEKKLKKLQSELLKSKSNGSIDFVYEDRIQQLEKQMMKMTDENAEYSSLSEELEKEINRMREEQEELVSALDSSEDNCIRFQGLIKEIKSSLGLVTTEDDNLVTEIKKIKAEKRVDSSRDEWIKLKRENEKLNEEKEKMRGLEALRMKSEEELRMKKEREYEERLRLERERLERAERLNLKLEKQLEEVLKSKKAFICF</sequence>
<feature type="region of interest" description="Disordered" evidence="8">
    <location>
        <begin position="813"/>
        <end position="857"/>
    </location>
</feature>
<evidence type="ECO:0000256" key="4">
    <source>
        <dbReference type="ARBA" id="ARBA00022840"/>
    </source>
</evidence>
<dbReference type="EMBL" id="JAANQT010001910">
    <property type="protein sequence ID" value="KAG1303635.1"/>
    <property type="molecule type" value="Genomic_DNA"/>
</dbReference>
<keyword evidence="4 6" id="KW-0067">ATP-binding</keyword>
<feature type="compositionally biased region" description="Low complexity" evidence="8">
    <location>
        <begin position="362"/>
        <end position="374"/>
    </location>
</feature>
<feature type="binding site" evidence="6">
    <location>
        <begin position="174"/>
        <end position="181"/>
    </location>
    <ligand>
        <name>ATP</name>
        <dbReference type="ChEBI" id="CHEBI:30616"/>
    </ligand>
</feature>
<name>A0A9P6X226_RHIOR</name>
<dbReference type="GO" id="GO:0008017">
    <property type="term" value="F:microtubule binding"/>
    <property type="evidence" value="ECO:0007669"/>
    <property type="project" value="InterPro"/>
</dbReference>
<dbReference type="Proteomes" id="UP000716291">
    <property type="component" value="Unassembled WGS sequence"/>
</dbReference>
<feature type="coiled-coil region" evidence="7">
    <location>
        <begin position="941"/>
        <end position="1412"/>
    </location>
</feature>
<evidence type="ECO:0000259" key="9">
    <source>
        <dbReference type="PROSITE" id="PS50067"/>
    </source>
</evidence>
<evidence type="ECO:0000256" key="7">
    <source>
        <dbReference type="SAM" id="Coils"/>
    </source>
</evidence>
<dbReference type="PROSITE" id="PS50067">
    <property type="entry name" value="KINESIN_MOTOR_2"/>
    <property type="match status" value="1"/>
</dbReference>
<evidence type="ECO:0000256" key="2">
    <source>
        <dbReference type="ARBA" id="ARBA00022490"/>
    </source>
</evidence>
<dbReference type="GO" id="GO:0003777">
    <property type="term" value="F:microtubule motor activity"/>
    <property type="evidence" value="ECO:0007669"/>
    <property type="project" value="InterPro"/>
</dbReference>
<comment type="caution">
    <text evidence="10">The sequence shown here is derived from an EMBL/GenBank/DDBJ whole genome shotgun (WGS) entry which is preliminary data.</text>
</comment>
<keyword evidence="6" id="KW-0505">Motor protein</keyword>
<proteinExistence type="inferred from homology"/>
<feature type="coiled-coil region" evidence="7">
    <location>
        <begin position="615"/>
        <end position="677"/>
    </location>
</feature>
<accession>A0A9P6X226</accession>
<dbReference type="PROSITE" id="PS00411">
    <property type="entry name" value="KINESIN_MOTOR_1"/>
    <property type="match status" value="1"/>
</dbReference>
<feature type="coiled-coil region" evidence="7">
    <location>
        <begin position="865"/>
        <end position="917"/>
    </location>
</feature>
<feature type="compositionally biased region" description="Low complexity" evidence="8">
    <location>
        <begin position="219"/>
        <end position="243"/>
    </location>
</feature>
<dbReference type="Gene3D" id="3.40.850.10">
    <property type="entry name" value="Kinesin motor domain"/>
    <property type="match status" value="1"/>
</dbReference>
<dbReference type="GO" id="GO:0007018">
    <property type="term" value="P:microtubule-based movement"/>
    <property type="evidence" value="ECO:0007669"/>
    <property type="project" value="InterPro"/>
</dbReference>
<dbReference type="InterPro" id="IPR036961">
    <property type="entry name" value="Kinesin_motor_dom_sf"/>
</dbReference>
<feature type="coiled-coil region" evidence="7">
    <location>
        <begin position="1450"/>
        <end position="1530"/>
    </location>
</feature>
<evidence type="ECO:0000313" key="10">
    <source>
        <dbReference type="EMBL" id="KAG1303635.1"/>
    </source>
</evidence>
<dbReference type="PRINTS" id="PR00380">
    <property type="entry name" value="KINESINHEAVY"/>
</dbReference>
<evidence type="ECO:0000256" key="5">
    <source>
        <dbReference type="ARBA" id="ARBA00023054"/>
    </source>
</evidence>
<dbReference type="GO" id="GO:0005875">
    <property type="term" value="C:microtubule associated complex"/>
    <property type="evidence" value="ECO:0007669"/>
    <property type="project" value="TreeGrafter"/>
</dbReference>
<evidence type="ECO:0000256" key="1">
    <source>
        <dbReference type="ARBA" id="ARBA00004496"/>
    </source>
</evidence>
<keyword evidence="5 7" id="KW-0175">Coiled coil</keyword>
<evidence type="ECO:0000313" key="11">
    <source>
        <dbReference type="Proteomes" id="UP000716291"/>
    </source>
</evidence>
<organism evidence="10 11">
    <name type="scientific">Rhizopus oryzae</name>
    <name type="common">Mucormycosis agent</name>
    <name type="synonym">Rhizopus arrhizus var. delemar</name>
    <dbReference type="NCBI Taxonomy" id="64495"/>
    <lineage>
        <taxon>Eukaryota</taxon>
        <taxon>Fungi</taxon>
        <taxon>Fungi incertae sedis</taxon>
        <taxon>Mucoromycota</taxon>
        <taxon>Mucoromycotina</taxon>
        <taxon>Mucoromycetes</taxon>
        <taxon>Mucorales</taxon>
        <taxon>Mucorineae</taxon>
        <taxon>Rhizopodaceae</taxon>
        <taxon>Rhizopus</taxon>
    </lineage>
</organism>
<feature type="region of interest" description="Disordered" evidence="8">
    <location>
        <begin position="348"/>
        <end position="394"/>
    </location>
</feature>
<dbReference type="InterPro" id="IPR027640">
    <property type="entry name" value="Kinesin-like_fam"/>
</dbReference>